<dbReference type="Proteomes" id="UP000801492">
    <property type="component" value="Unassembled WGS sequence"/>
</dbReference>
<name>A0A8K0CN16_IGNLU</name>
<protein>
    <submittedName>
        <fullName evidence="2">Uncharacterized protein</fullName>
    </submittedName>
</protein>
<keyword evidence="3" id="KW-1185">Reference proteome</keyword>
<comment type="caution">
    <text evidence="2">The sequence shown here is derived from an EMBL/GenBank/DDBJ whole genome shotgun (WGS) entry which is preliminary data.</text>
</comment>
<sequence length="86" mass="9706">MKTKDYKFPALRECDAIFTANAALELADSEVCHGFRLPFVIVQRNCGQAFCSQCRQRTAALPRFDIEKENPVTKPSATIKESPEKQ</sequence>
<gene>
    <name evidence="2" type="ORF">ILUMI_15735</name>
</gene>
<evidence type="ECO:0000256" key="1">
    <source>
        <dbReference type="SAM" id="MobiDB-lite"/>
    </source>
</evidence>
<dbReference type="PANTHER" id="PTHR46275:SF1">
    <property type="entry name" value="HEPATOCYTE GROWTH FACTOR-REGULATED TYROSINE KINASE SUBSTRATE"/>
    <property type="match status" value="1"/>
</dbReference>
<dbReference type="EMBL" id="VTPC01052553">
    <property type="protein sequence ID" value="KAF2890439.1"/>
    <property type="molecule type" value="Genomic_DNA"/>
</dbReference>
<feature type="region of interest" description="Disordered" evidence="1">
    <location>
        <begin position="65"/>
        <end position="86"/>
    </location>
</feature>
<dbReference type="GO" id="GO:0031623">
    <property type="term" value="P:receptor internalization"/>
    <property type="evidence" value="ECO:0007669"/>
    <property type="project" value="TreeGrafter"/>
</dbReference>
<accession>A0A8K0CN16</accession>
<reference evidence="2" key="1">
    <citation type="submission" date="2019-08" db="EMBL/GenBank/DDBJ databases">
        <title>The genome of the North American firefly Photinus pyralis.</title>
        <authorList>
            <consortium name="Photinus pyralis genome working group"/>
            <person name="Fallon T.R."/>
            <person name="Sander Lower S.E."/>
            <person name="Weng J.-K."/>
        </authorList>
    </citation>
    <scope>NUCLEOTIDE SEQUENCE</scope>
    <source>
        <strain evidence="2">TRF0915ILg1</strain>
        <tissue evidence="2">Whole body</tissue>
    </source>
</reference>
<dbReference type="GO" id="GO:0005769">
    <property type="term" value="C:early endosome"/>
    <property type="evidence" value="ECO:0007669"/>
    <property type="project" value="TreeGrafter"/>
</dbReference>
<dbReference type="GO" id="GO:0032456">
    <property type="term" value="P:endocytic recycling"/>
    <property type="evidence" value="ECO:0007669"/>
    <property type="project" value="TreeGrafter"/>
</dbReference>
<proteinExistence type="predicted"/>
<dbReference type="InterPro" id="IPR017073">
    <property type="entry name" value="HGS/VPS27"/>
</dbReference>
<dbReference type="PANTHER" id="PTHR46275">
    <property type="entry name" value="HEPATOCYTE GROWTH FACTOR-REGULATED TYROSINE KINASE SUBSTRATE"/>
    <property type="match status" value="1"/>
</dbReference>
<dbReference type="OrthoDB" id="10018316at2759"/>
<evidence type="ECO:0000313" key="3">
    <source>
        <dbReference type="Proteomes" id="UP000801492"/>
    </source>
</evidence>
<evidence type="ECO:0000313" key="2">
    <source>
        <dbReference type="EMBL" id="KAF2890439.1"/>
    </source>
</evidence>
<dbReference type="AlphaFoldDB" id="A0A8K0CN16"/>
<dbReference type="GO" id="GO:0043130">
    <property type="term" value="F:ubiquitin binding"/>
    <property type="evidence" value="ECO:0007669"/>
    <property type="project" value="TreeGrafter"/>
</dbReference>
<organism evidence="2 3">
    <name type="scientific">Ignelater luminosus</name>
    <name type="common">Cucubano</name>
    <name type="synonym">Pyrophorus luminosus</name>
    <dbReference type="NCBI Taxonomy" id="2038154"/>
    <lineage>
        <taxon>Eukaryota</taxon>
        <taxon>Metazoa</taxon>
        <taxon>Ecdysozoa</taxon>
        <taxon>Arthropoda</taxon>
        <taxon>Hexapoda</taxon>
        <taxon>Insecta</taxon>
        <taxon>Pterygota</taxon>
        <taxon>Neoptera</taxon>
        <taxon>Endopterygota</taxon>
        <taxon>Coleoptera</taxon>
        <taxon>Polyphaga</taxon>
        <taxon>Elateriformia</taxon>
        <taxon>Elateroidea</taxon>
        <taxon>Elateridae</taxon>
        <taxon>Agrypninae</taxon>
        <taxon>Pyrophorini</taxon>
        <taxon>Ignelater</taxon>
    </lineage>
</organism>